<proteinExistence type="predicted"/>
<keyword evidence="3" id="KW-1185">Reference proteome</keyword>
<gene>
    <name evidence="2" type="ORF">ACFPCV_37770</name>
</gene>
<evidence type="ECO:0000256" key="1">
    <source>
        <dbReference type="SAM" id="MobiDB-lite"/>
    </source>
</evidence>
<comment type="caution">
    <text evidence="2">The sequence shown here is derived from an EMBL/GenBank/DDBJ whole genome shotgun (WGS) entry which is preliminary data.</text>
</comment>
<organism evidence="2 3">
    <name type="scientific">Actinophytocola glycyrrhizae</name>
    <dbReference type="NCBI Taxonomy" id="2044873"/>
    <lineage>
        <taxon>Bacteria</taxon>
        <taxon>Bacillati</taxon>
        <taxon>Actinomycetota</taxon>
        <taxon>Actinomycetes</taxon>
        <taxon>Pseudonocardiales</taxon>
        <taxon>Pseudonocardiaceae</taxon>
    </lineage>
</organism>
<dbReference type="EMBL" id="JBHSIS010000027">
    <property type="protein sequence ID" value="MFC4859278.1"/>
    <property type="molecule type" value="Genomic_DNA"/>
</dbReference>
<evidence type="ECO:0000313" key="3">
    <source>
        <dbReference type="Proteomes" id="UP001595859"/>
    </source>
</evidence>
<protein>
    <submittedName>
        <fullName evidence="2">Uncharacterized protein</fullName>
    </submittedName>
</protein>
<evidence type="ECO:0000313" key="2">
    <source>
        <dbReference type="EMBL" id="MFC4859278.1"/>
    </source>
</evidence>
<accession>A0ABV9SFT1</accession>
<dbReference type="Proteomes" id="UP001595859">
    <property type="component" value="Unassembled WGS sequence"/>
</dbReference>
<feature type="region of interest" description="Disordered" evidence="1">
    <location>
        <begin position="80"/>
        <end position="102"/>
    </location>
</feature>
<name>A0ABV9SFT1_9PSEU</name>
<sequence length="132" mass="14155">MRNYTEATPLGPSPSGDVAGAAQLSTAWGRRFTADLGDGRWDVCDVDVFVVNADHHADHNEASKPPRPVIKLRVAHTLCTDPTDPTGTELDTAPVDSRVLPGDDATDDLAHAWCAAFDSATVDVPSWHRNLP</sequence>
<dbReference type="RefSeq" id="WP_378062239.1">
    <property type="nucleotide sequence ID" value="NZ_JBHSIS010000027.1"/>
</dbReference>
<reference evidence="3" key="1">
    <citation type="journal article" date="2019" name="Int. J. Syst. Evol. Microbiol.">
        <title>The Global Catalogue of Microorganisms (GCM) 10K type strain sequencing project: providing services to taxonomists for standard genome sequencing and annotation.</title>
        <authorList>
            <consortium name="The Broad Institute Genomics Platform"/>
            <consortium name="The Broad Institute Genome Sequencing Center for Infectious Disease"/>
            <person name="Wu L."/>
            <person name="Ma J."/>
        </authorList>
    </citation>
    <scope>NUCLEOTIDE SEQUENCE [LARGE SCALE GENOMIC DNA]</scope>
    <source>
        <strain evidence="3">ZS-22-S1</strain>
    </source>
</reference>